<dbReference type="InterPro" id="IPR008966">
    <property type="entry name" value="Adhesion_dom_sf"/>
</dbReference>
<dbReference type="GeneID" id="88079117"/>
<dbReference type="SUPFAM" id="SSF49401">
    <property type="entry name" value="Bacterial adhesins"/>
    <property type="match status" value="1"/>
</dbReference>
<dbReference type="InterPro" id="IPR000259">
    <property type="entry name" value="Adhesion_dom_fimbrial"/>
</dbReference>
<evidence type="ECO:0000259" key="2">
    <source>
        <dbReference type="Pfam" id="PF00419"/>
    </source>
</evidence>
<dbReference type="InterPro" id="IPR050263">
    <property type="entry name" value="Bact_Fimbrial_Adh_Pro"/>
</dbReference>
<evidence type="ECO:0000313" key="3">
    <source>
        <dbReference type="EMBL" id="RJT09310.1"/>
    </source>
</evidence>
<dbReference type="EMBL" id="RAHG01000018">
    <property type="protein sequence ID" value="RJT09310.1"/>
    <property type="molecule type" value="Genomic_DNA"/>
</dbReference>
<proteinExistence type="predicted"/>
<evidence type="ECO:0000256" key="1">
    <source>
        <dbReference type="SAM" id="SignalP"/>
    </source>
</evidence>
<evidence type="ECO:0000313" key="4">
    <source>
        <dbReference type="Proteomes" id="UP000284119"/>
    </source>
</evidence>
<dbReference type="Pfam" id="PF00419">
    <property type="entry name" value="Fimbrial"/>
    <property type="match status" value="1"/>
</dbReference>
<dbReference type="RefSeq" id="WP_112167949.1">
    <property type="nucleotide sequence ID" value="NZ_CP065024.1"/>
</dbReference>
<comment type="caution">
    <text evidence="3">The sequence shown here is derived from an EMBL/GenBank/DDBJ whole genome shotgun (WGS) entry which is preliminary data.</text>
</comment>
<dbReference type="PANTHER" id="PTHR33420:SF11">
    <property type="entry name" value="FIMBRIAL-LIKE PROTEIN"/>
    <property type="match status" value="1"/>
</dbReference>
<reference evidence="3 4" key="1">
    <citation type="submission" date="2018-09" db="EMBL/GenBank/DDBJ databases">
        <authorList>
            <person name="Le Fleche-Mateos A."/>
        </authorList>
    </citation>
    <scope>NUCLEOTIDE SEQUENCE [LARGE SCALE GENOMIC DNA]</scope>
    <source>
        <strain evidence="3 4">DSM 30078</strain>
    </source>
</reference>
<accession>A0ABX9NU05</accession>
<keyword evidence="1" id="KW-0732">Signal</keyword>
<dbReference type="Proteomes" id="UP000284119">
    <property type="component" value="Unassembled WGS sequence"/>
</dbReference>
<gene>
    <name evidence="3" type="ORF">D5396_21585</name>
</gene>
<dbReference type="PANTHER" id="PTHR33420">
    <property type="entry name" value="FIMBRIAL SUBUNIT ELFA-RELATED"/>
    <property type="match status" value="1"/>
</dbReference>
<keyword evidence="4" id="KW-1185">Reference proteome</keyword>
<protein>
    <submittedName>
        <fullName evidence="3">Fimbrial protein</fullName>
    </submittedName>
</protein>
<feature type="domain" description="Fimbrial-type adhesion" evidence="2">
    <location>
        <begin position="41"/>
        <end position="194"/>
    </location>
</feature>
<name>A0ABX9NU05_9GAMM</name>
<sequence>MFNAKNKTLIIALSAILSASAFAEEATGTPPTGTDQGSGRIHFTGTVINAPCSIAAGDEDINVDMGQVANKVLETGNKYSQNVNYTIHLQDCNLTAQTAGTVEYPAMSKVAVSFAGTPDSSATELLANTGSAKGAGIRLIDANGDLLKVGDTSKDINLVTGNNELVFAARVESNTQPVSTGTIVSQATYALNYK</sequence>
<organism evidence="3 4">
    <name type="scientific">Rahnella inusitata</name>
    <dbReference type="NCBI Taxonomy" id="58169"/>
    <lineage>
        <taxon>Bacteria</taxon>
        <taxon>Pseudomonadati</taxon>
        <taxon>Pseudomonadota</taxon>
        <taxon>Gammaproteobacteria</taxon>
        <taxon>Enterobacterales</taxon>
        <taxon>Yersiniaceae</taxon>
        <taxon>Rahnella</taxon>
    </lineage>
</organism>
<feature type="signal peptide" evidence="1">
    <location>
        <begin position="1"/>
        <end position="23"/>
    </location>
</feature>
<dbReference type="InterPro" id="IPR036937">
    <property type="entry name" value="Adhesion_dom_fimbrial_sf"/>
</dbReference>
<dbReference type="Gene3D" id="2.60.40.1090">
    <property type="entry name" value="Fimbrial-type adhesion domain"/>
    <property type="match status" value="1"/>
</dbReference>
<feature type="chain" id="PRO_5045856336" evidence="1">
    <location>
        <begin position="24"/>
        <end position="194"/>
    </location>
</feature>